<dbReference type="AlphaFoldDB" id="A0A3M3MHA5"/>
<dbReference type="Proteomes" id="UP000278062">
    <property type="component" value="Unassembled WGS sequence"/>
</dbReference>
<proteinExistence type="predicted"/>
<sequence>MQNLTQQPFSQFIYKQEKRTPMKSTHTASSLPVPLPLSYNPQGIGDVDVADPAKPIEVLVGPINLRPRDRIDLFWGENDEVIDTYTHSSDSSDAHGIFSLYVDTHWVQSGLTDVRYLYTPFPSNIQEHSPVNKVVVKLEIPGGRDPDPATPYENEKLKIPTVTPSGVITSPEGVSVTLDAYENMTAGDSIFIYWHGIRVEPPPLTGEQLGKPVVVSIEKQIVIEAGDSENIVVRYEIRDVVNNWSRFSLPAYVAVEAGNSSLPAPIAPQAPNMELDLDNLAGADVQALVLSNPDIGTGDIINFVMERNTAEGIQLESFAASKVVQIPGSFVEFLIPNEQFHPIAQGRARLKYTVIKSSGDTLRSKSLTLAVLGQPQQLSLPHVQGAINGILNPEMHNVITQVPPYYFMADGNDVSLVWIGKSATGETVMHQEIKNLNADDIGKVIEFLIPDEKLSALAGGSLDVYYTVTTYARAFFKSPVLRLLVDVDSSIALASPVVDQLSADGILDPADIKLEAIVRVLPYRTMAEGDKVTIYWEGGNAEGSYGTYTVINTGTVNRETVFRIPKSYVDANLNGLVQVWYAVQQGDRITESDKLTIAIRETAAMPLPTPTIKEATGSTLDPINASAGATVVIEATANLKTGDQVIVQWQGPKGSDTKEKTLTSAEAGQALEVLFAAVLVTANAGQTVSVSYVVNRTNGLVQVSDTLALQVVSGLAELPAPRMDTVGADGVVTPSLIPGYGATVRVSYPGVSAQDSVVVNWRGASSHDTAAQVAGGGELQFNVPKALISATAGRSATVTYTVTRAGDPTVSTALQLSVRQELVLDTSPVILAGKIYLLPGSPDLLPNFPADTTVQRQASGGHAPYRYASSNPLVVSVDGNGLASVRGKGTTTITATDALGATKSYPVTVTGVIHCIGVGSGSFSQISKASANNGARIPTIHELVEIYALYGNRWPMGNGNYWSSTVSSAGIGGWNWYYVKNMVSGGNFKLKSHNSSLGVCIK</sequence>
<comment type="caution">
    <text evidence="1">The sequence shown here is derived from an EMBL/GenBank/DDBJ whole genome shotgun (WGS) entry which is preliminary data.</text>
</comment>
<gene>
    <name evidence="1" type="ORF">ALQ49_04874</name>
</gene>
<protein>
    <recommendedName>
        <fullName evidence="3">BIG2 domain-containing protein</fullName>
    </recommendedName>
</protein>
<accession>A0A3M3MHA5</accession>
<dbReference type="SUPFAM" id="SSF49373">
    <property type="entry name" value="Invasin/intimin cell-adhesion fragments"/>
    <property type="match status" value="1"/>
</dbReference>
<organism evidence="1 2">
    <name type="scientific">Pseudomonas syringae pv. apii</name>
    <dbReference type="NCBI Taxonomy" id="81036"/>
    <lineage>
        <taxon>Bacteria</taxon>
        <taxon>Pseudomonadati</taxon>
        <taxon>Pseudomonadota</taxon>
        <taxon>Gammaproteobacteria</taxon>
        <taxon>Pseudomonadales</taxon>
        <taxon>Pseudomonadaceae</taxon>
        <taxon>Pseudomonas</taxon>
    </lineage>
</organism>
<dbReference type="InterPro" id="IPR008964">
    <property type="entry name" value="Invasin/intimin_cell_adhesion"/>
</dbReference>
<reference evidence="1 2" key="1">
    <citation type="submission" date="2018-08" db="EMBL/GenBank/DDBJ databases">
        <title>Recombination of ecologically and evolutionarily significant loci maintains genetic cohesion in the Pseudomonas syringae species complex.</title>
        <authorList>
            <person name="Dillon M."/>
            <person name="Thakur S."/>
            <person name="Almeida R.N.D."/>
            <person name="Weir B.S."/>
            <person name="Guttman D.S."/>
        </authorList>
    </citation>
    <scope>NUCLEOTIDE SEQUENCE [LARGE SCALE GENOMIC DNA]</scope>
    <source>
        <strain evidence="1 2">1089_5</strain>
    </source>
</reference>
<name>A0A3M3MHA5_9PSED</name>
<evidence type="ECO:0000313" key="2">
    <source>
        <dbReference type="Proteomes" id="UP000278062"/>
    </source>
</evidence>
<evidence type="ECO:0000313" key="1">
    <source>
        <dbReference type="EMBL" id="RMO01469.1"/>
    </source>
</evidence>
<evidence type="ECO:0008006" key="3">
    <source>
        <dbReference type="Google" id="ProtNLM"/>
    </source>
</evidence>
<dbReference type="EMBL" id="RBPL01000025">
    <property type="protein sequence ID" value="RMO01469.1"/>
    <property type="molecule type" value="Genomic_DNA"/>
</dbReference>
<dbReference type="Gene3D" id="2.60.40.1080">
    <property type="match status" value="1"/>
</dbReference>